<dbReference type="GO" id="GO:0005737">
    <property type="term" value="C:cytoplasm"/>
    <property type="evidence" value="ECO:0007669"/>
    <property type="project" value="InterPro"/>
</dbReference>
<evidence type="ECO:0000256" key="9">
    <source>
        <dbReference type="RuleBase" id="RU003500"/>
    </source>
</evidence>
<keyword evidence="12" id="KW-1185">Reference proteome</keyword>
<evidence type="ECO:0000313" key="12">
    <source>
        <dbReference type="Proteomes" id="UP000198287"/>
    </source>
</evidence>
<dbReference type="InterPro" id="IPR018161">
    <property type="entry name" value="Wnt_CS"/>
</dbReference>
<dbReference type="SMART" id="SM00097">
    <property type="entry name" value="WNT1"/>
    <property type="match status" value="1"/>
</dbReference>
<feature type="signal peptide" evidence="10">
    <location>
        <begin position="1"/>
        <end position="22"/>
    </location>
</feature>
<comment type="similarity">
    <text evidence="2 9">Belongs to the Wnt family.</text>
</comment>
<evidence type="ECO:0000256" key="1">
    <source>
        <dbReference type="ARBA" id="ARBA00004498"/>
    </source>
</evidence>
<dbReference type="OMA" id="MQIXAVY"/>
<dbReference type="GO" id="GO:0060070">
    <property type="term" value="P:canonical Wnt signaling pathway"/>
    <property type="evidence" value="ECO:0007669"/>
    <property type="project" value="TreeGrafter"/>
</dbReference>
<sequence>MSALRLLLIFSLTGPFLPGVEGSAWWVSFFAGSGNFLGFSFPVFRKKTKKSNPRLSEKFGVQCVTGYLSRYFTQFDTLAVNEHHKNFCKVVPHLNKRQREICNKNSDLVRVIGDGVKDGVSECQYQFRYQKWNCSTFRNDPTLFGKSLVRGGSRESALLQAMHSSSAIYKLAKACSKGHPGCGCSTEISNGQIRNASRYDARFKWDGCDQVVKFSTNFVRRFIDAAELRVSDAKAKFNLHNNRVGRIIVRKKLKKVCKCHGLSGSCSMRTCWSTLPSFREIGDALRGKYDAGVEVIFTPSGSNVIPVRAGHRKLTKVNLIFYDMSPDYCRPNFGQGSVGTKGRPCLDASDGEESCDILCCRQKYEIVKVRYSQRCNCTFTWCCQVSCQTCNGTRFQFNKNENALRHSTYFAELQSRRNALLLGDSLGDVHMDHGMPSSHKEEGVVLKIGFLNDKVLEDDQSFKLMQLILSRIIKDAKQ</sequence>
<name>A0A226DJG7_FOLCA</name>
<dbReference type="PROSITE" id="PS00246">
    <property type="entry name" value="WNT1"/>
    <property type="match status" value="1"/>
</dbReference>
<evidence type="ECO:0000256" key="4">
    <source>
        <dbReference type="ARBA" id="ARBA00022525"/>
    </source>
</evidence>
<comment type="caution">
    <text evidence="11">The sequence shown here is derived from an EMBL/GenBank/DDBJ whole genome shotgun (WGS) entry which is preliminary data.</text>
</comment>
<reference evidence="11 12" key="1">
    <citation type="submission" date="2015-12" db="EMBL/GenBank/DDBJ databases">
        <title>The genome of Folsomia candida.</title>
        <authorList>
            <person name="Faddeeva A."/>
            <person name="Derks M.F."/>
            <person name="Anvar Y."/>
            <person name="Smit S."/>
            <person name="Van Straalen N."/>
            <person name="Roelofs D."/>
        </authorList>
    </citation>
    <scope>NUCLEOTIDE SEQUENCE [LARGE SCALE GENOMIC DNA]</scope>
    <source>
        <strain evidence="11 12">VU population</strain>
        <tissue evidence="11">Whole body</tissue>
    </source>
</reference>
<dbReference type="PRINTS" id="PR01349">
    <property type="entry name" value="WNTPROTEIN"/>
</dbReference>
<dbReference type="GO" id="GO:0008253">
    <property type="term" value="F:5'-nucleotidase activity"/>
    <property type="evidence" value="ECO:0007669"/>
    <property type="project" value="InterPro"/>
</dbReference>
<keyword evidence="8" id="KW-0449">Lipoprotein</keyword>
<keyword evidence="5" id="KW-0272">Extracellular matrix</keyword>
<gene>
    <name evidence="11" type="ORF">Fcan01_19568</name>
</gene>
<protein>
    <recommendedName>
        <fullName evidence="9">Protein Wnt</fullName>
    </recommendedName>
</protein>
<evidence type="ECO:0000313" key="11">
    <source>
        <dbReference type="EMBL" id="OXA45665.1"/>
    </source>
</evidence>
<dbReference type="GO" id="GO:0000287">
    <property type="term" value="F:magnesium ion binding"/>
    <property type="evidence" value="ECO:0007669"/>
    <property type="project" value="InterPro"/>
</dbReference>
<dbReference type="GO" id="GO:0030182">
    <property type="term" value="P:neuron differentiation"/>
    <property type="evidence" value="ECO:0007669"/>
    <property type="project" value="TreeGrafter"/>
</dbReference>
<dbReference type="GO" id="GO:0045165">
    <property type="term" value="P:cell fate commitment"/>
    <property type="evidence" value="ECO:0007669"/>
    <property type="project" value="TreeGrafter"/>
</dbReference>
<dbReference type="GO" id="GO:0005125">
    <property type="term" value="F:cytokine activity"/>
    <property type="evidence" value="ECO:0007669"/>
    <property type="project" value="TreeGrafter"/>
</dbReference>
<dbReference type="Pfam" id="PF05822">
    <property type="entry name" value="UMPH-1"/>
    <property type="match status" value="1"/>
</dbReference>
<evidence type="ECO:0000256" key="3">
    <source>
        <dbReference type="ARBA" id="ARBA00022473"/>
    </source>
</evidence>
<dbReference type="EMBL" id="LNIX01000017">
    <property type="protein sequence ID" value="OXA45665.1"/>
    <property type="molecule type" value="Genomic_DNA"/>
</dbReference>
<feature type="chain" id="PRO_5011991081" description="Protein Wnt" evidence="10">
    <location>
        <begin position="23"/>
        <end position="478"/>
    </location>
</feature>
<evidence type="ECO:0000256" key="8">
    <source>
        <dbReference type="ARBA" id="ARBA00023288"/>
    </source>
</evidence>
<evidence type="ECO:0000256" key="2">
    <source>
        <dbReference type="ARBA" id="ARBA00005683"/>
    </source>
</evidence>
<dbReference type="GO" id="GO:0005615">
    <property type="term" value="C:extracellular space"/>
    <property type="evidence" value="ECO:0007669"/>
    <property type="project" value="TreeGrafter"/>
</dbReference>
<dbReference type="PANTHER" id="PTHR12027">
    <property type="entry name" value="WNT RELATED"/>
    <property type="match status" value="1"/>
</dbReference>
<comment type="subcellular location">
    <subcellularLocation>
        <location evidence="1 9">Secreted</location>
        <location evidence="1 9">Extracellular space</location>
        <location evidence="1 9">Extracellular matrix</location>
    </subcellularLocation>
</comment>
<dbReference type="Pfam" id="PF00110">
    <property type="entry name" value="wnt"/>
    <property type="match status" value="1"/>
</dbReference>
<dbReference type="InterPro" id="IPR005817">
    <property type="entry name" value="Wnt"/>
</dbReference>
<dbReference type="InterPro" id="IPR023214">
    <property type="entry name" value="HAD_sf"/>
</dbReference>
<dbReference type="PANTHER" id="PTHR12027:SF37">
    <property type="entry name" value="PROTEIN WNT"/>
    <property type="match status" value="1"/>
</dbReference>
<dbReference type="AlphaFoldDB" id="A0A226DJG7"/>
<keyword evidence="6 9" id="KW-0879">Wnt signaling pathway</keyword>
<keyword evidence="7" id="KW-1015">Disulfide bond</keyword>
<accession>A0A226DJG7</accession>
<evidence type="ECO:0000256" key="7">
    <source>
        <dbReference type="ARBA" id="ARBA00023157"/>
    </source>
</evidence>
<keyword evidence="3 9" id="KW-0217">Developmental protein</keyword>
<dbReference type="Proteomes" id="UP000198287">
    <property type="component" value="Unassembled WGS sequence"/>
</dbReference>
<dbReference type="CDD" id="cd19334">
    <property type="entry name" value="Wnt_Wnt2_like"/>
    <property type="match status" value="1"/>
</dbReference>
<dbReference type="Gene3D" id="3.40.50.1000">
    <property type="entry name" value="HAD superfamily/HAD-like"/>
    <property type="match status" value="1"/>
</dbReference>
<dbReference type="GO" id="GO:0005109">
    <property type="term" value="F:frizzled binding"/>
    <property type="evidence" value="ECO:0007669"/>
    <property type="project" value="TreeGrafter"/>
</dbReference>
<dbReference type="STRING" id="158441.A0A226DJG7"/>
<keyword evidence="4" id="KW-0964">Secreted</keyword>
<proteinExistence type="inferred from homology"/>
<evidence type="ECO:0000256" key="5">
    <source>
        <dbReference type="ARBA" id="ARBA00022530"/>
    </source>
</evidence>
<organism evidence="11 12">
    <name type="scientific">Folsomia candida</name>
    <name type="common">Springtail</name>
    <dbReference type="NCBI Taxonomy" id="158441"/>
    <lineage>
        <taxon>Eukaryota</taxon>
        <taxon>Metazoa</taxon>
        <taxon>Ecdysozoa</taxon>
        <taxon>Arthropoda</taxon>
        <taxon>Hexapoda</taxon>
        <taxon>Collembola</taxon>
        <taxon>Entomobryomorpha</taxon>
        <taxon>Isotomoidea</taxon>
        <taxon>Isotomidae</taxon>
        <taxon>Proisotominae</taxon>
        <taxon>Folsomia</taxon>
    </lineage>
</organism>
<evidence type="ECO:0000256" key="10">
    <source>
        <dbReference type="SAM" id="SignalP"/>
    </source>
</evidence>
<keyword evidence="10" id="KW-0732">Signal</keyword>
<dbReference type="OrthoDB" id="5945655at2759"/>
<evidence type="ECO:0000256" key="6">
    <source>
        <dbReference type="ARBA" id="ARBA00022687"/>
    </source>
</evidence>
<dbReference type="InterPro" id="IPR006434">
    <property type="entry name" value="Pyrimidine_nucleotidase_eu"/>
</dbReference>
<comment type="function">
    <text evidence="9">Ligand for members of the frizzled family of seven transmembrane receptors.</text>
</comment>